<organism evidence="4 5">
    <name type="scientific">Gigaspora margarita</name>
    <dbReference type="NCBI Taxonomy" id="4874"/>
    <lineage>
        <taxon>Eukaryota</taxon>
        <taxon>Fungi</taxon>
        <taxon>Fungi incertae sedis</taxon>
        <taxon>Mucoromycota</taxon>
        <taxon>Glomeromycotina</taxon>
        <taxon>Glomeromycetes</taxon>
        <taxon>Diversisporales</taxon>
        <taxon>Gigasporaceae</taxon>
        <taxon>Gigaspora</taxon>
    </lineage>
</organism>
<dbReference type="InterPro" id="IPR032675">
    <property type="entry name" value="LRR_dom_sf"/>
</dbReference>
<dbReference type="Proteomes" id="UP000439903">
    <property type="component" value="Unassembled WGS sequence"/>
</dbReference>
<dbReference type="SUPFAM" id="SSF52047">
    <property type="entry name" value="RNI-like"/>
    <property type="match status" value="1"/>
</dbReference>
<protein>
    <submittedName>
        <fullName evidence="4">Protein NLRC3</fullName>
    </submittedName>
</protein>
<dbReference type="PANTHER" id="PTHR24113:SF12">
    <property type="entry name" value="RAN GTPASE-ACTIVATING PROTEIN 1"/>
    <property type="match status" value="1"/>
</dbReference>
<dbReference type="InterPro" id="IPR027038">
    <property type="entry name" value="RanGap"/>
</dbReference>
<dbReference type="EMBL" id="WTPW01000061">
    <property type="protein sequence ID" value="KAF0552786.1"/>
    <property type="molecule type" value="Genomic_DNA"/>
</dbReference>
<comment type="caution">
    <text evidence="4">The sequence shown here is derived from an EMBL/GenBank/DDBJ whole genome shotgun (WGS) entry which is preliminary data.</text>
</comment>
<reference evidence="4 5" key="1">
    <citation type="journal article" date="2019" name="Environ. Microbiol.">
        <title>At the nexus of three kingdoms: the genome of the mycorrhizal fungus Gigaspora margarita provides insights into plant, endobacterial and fungal interactions.</title>
        <authorList>
            <person name="Venice F."/>
            <person name="Ghignone S."/>
            <person name="Salvioli di Fossalunga A."/>
            <person name="Amselem J."/>
            <person name="Novero M."/>
            <person name="Xianan X."/>
            <person name="Sedzielewska Toro K."/>
            <person name="Morin E."/>
            <person name="Lipzen A."/>
            <person name="Grigoriev I.V."/>
            <person name="Henrissat B."/>
            <person name="Martin F.M."/>
            <person name="Bonfante P."/>
        </authorList>
    </citation>
    <scope>NUCLEOTIDE SEQUENCE [LARGE SCALE GENOMIC DNA]</scope>
    <source>
        <strain evidence="4 5">BEG34</strain>
    </source>
</reference>
<name>A0A8H4ETX2_GIGMA</name>
<dbReference type="OrthoDB" id="120976at2759"/>
<sequence>MHPHSKTDSELLSPTIDSLLSSLHQSSRFSISGSVNSFQSIGSDSFNIIPDFFEKISNLNSTSNPQISKKHTIESLSNEEDYNEIKRRKVINNEDNCLSDEAGTALAMALSNNITLMYLNLRNNQLSNKAGKALAEALCKNASLANLDLSHNELGESAEKSLAEALCKNTS</sequence>
<accession>A0A8H4ETX2</accession>
<dbReference type="GO" id="GO:0031267">
    <property type="term" value="F:small GTPase binding"/>
    <property type="evidence" value="ECO:0007669"/>
    <property type="project" value="TreeGrafter"/>
</dbReference>
<dbReference type="GO" id="GO:0005829">
    <property type="term" value="C:cytosol"/>
    <property type="evidence" value="ECO:0007669"/>
    <property type="project" value="TreeGrafter"/>
</dbReference>
<dbReference type="AlphaFoldDB" id="A0A8H4ETX2"/>
<keyword evidence="2" id="KW-0433">Leucine-rich repeat</keyword>
<evidence type="ECO:0000313" key="5">
    <source>
        <dbReference type="Proteomes" id="UP000439903"/>
    </source>
</evidence>
<dbReference type="Gene3D" id="3.80.10.10">
    <property type="entry name" value="Ribonuclease Inhibitor"/>
    <property type="match status" value="1"/>
</dbReference>
<dbReference type="GO" id="GO:0005634">
    <property type="term" value="C:nucleus"/>
    <property type="evidence" value="ECO:0007669"/>
    <property type="project" value="TreeGrafter"/>
</dbReference>
<evidence type="ECO:0000256" key="1">
    <source>
        <dbReference type="ARBA" id="ARBA00022468"/>
    </source>
</evidence>
<dbReference type="PANTHER" id="PTHR24113">
    <property type="entry name" value="RAN GTPASE-ACTIVATING PROTEIN 1"/>
    <property type="match status" value="1"/>
</dbReference>
<evidence type="ECO:0000256" key="2">
    <source>
        <dbReference type="ARBA" id="ARBA00022614"/>
    </source>
</evidence>
<keyword evidence="1" id="KW-0343">GTPase activation</keyword>
<dbReference type="SMART" id="SM00368">
    <property type="entry name" value="LRR_RI"/>
    <property type="match status" value="2"/>
</dbReference>
<dbReference type="GO" id="GO:0005096">
    <property type="term" value="F:GTPase activator activity"/>
    <property type="evidence" value="ECO:0007669"/>
    <property type="project" value="UniProtKB-KW"/>
</dbReference>
<keyword evidence="3" id="KW-0677">Repeat</keyword>
<evidence type="ECO:0000313" key="4">
    <source>
        <dbReference type="EMBL" id="KAF0552786.1"/>
    </source>
</evidence>
<gene>
    <name evidence="4" type="ORF">F8M41_021028</name>
</gene>
<dbReference type="GO" id="GO:0048471">
    <property type="term" value="C:perinuclear region of cytoplasm"/>
    <property type="evidence" value="ECO:0007669"/>
    <property type="project" value="TreeGrafter"/>
</dbReference>
<dbReference type="Pfam" id="PF13516">
    <property type="entry name" value="LRR_6"/>
    <property type="match status" value="1"/>
</dbReference>
<dbReference type="InterPro" id="IPR001611">
    <property type="entry name" value="Leu-rich_rpt"/>
</dbReference>
<evidence type="ECO:0000256" key="3">
    <source>
        <dbReference type="ARBA" id="ARBA00022737"/>
    </source>
</evidence>
<proteinExistence type="predicted"/>
<dbReference type="GO" id="GO:0006913">
    <property type="term" value="P:nucleocytoplasmic transport"/>
    <property type="evidence" value="ECO:0007669"/>
    <property type="project" value="TreeGrafter"/>
</dbReference>
<keyword evidence="5" id="KW-1185">Reference proteome</keyword>